<protein>
    <submittedName>
        <fullName evidence="2">Wsv021-like protein</fullName>
    </submittedName>
</protein>
<evidence type="ECO:0000313" key="2">
    <source>
        <dbReference type="EMBL" id="BDT62807.1"/>
    </source>
</evidence>
<organism evidence="2">
    <name type="scientific">Metapenaeus joyneri majanivirus</name>
    <dbReference type="NCBI Taxonomy" id="2984280"/>
    <lineage>
        <taxon>Viruses</taxon>
        <taxon>Viruses incertae sedis</taxon>
        <taxon>Naldaviricetes</taxon>
        <taxon>Nimaviridae</taxon>
    </lineage>
</organism>
<feature type="transmembrane region" description="Helical" evidence="1">
    <location>
        <begin position="6"/>
        <end position="29"/>
    </location>
</feature>
<keyword evidence="1" id="KW-0472">Membrane</keyword>
<sequence>MLILPIIEGLVYLLLLLFLSISILLRYNLRHKNHQEKKQQIHSNKNNDLYPIVVLERQNKDNGKDNDNNKNNKNSTIITKEYLLSTEEFLLFTMLFRMIREYKPITCKDDLAWYHYVYHMSGSVLRDILNNNNNKNDNDNSTTHIILNALVSFEKNQLYIDYVFNLKEKEFNIKEESSIRGNEKWMIKTIDDLLDDIHITKYTYN</sequence>
<accession>A0A9C7EYT6</accession>
<name>A0A9C7EYT6_9VIRU</name>
<evidence type="ECO:0000256" key="1">
    <source>
        <dbReference type="SAM" id="Phobius"/>
    </source>
</evidence>
<dbReference type="EMBL" id="LC738878">
    <property type="protein sequence ID" value="BDT62807.1"/>
    <property type="molecule type" value="Genomic_DNA"/>
</dbReference>
<keyword evidence="1" id="KW-1133">Transmembrane helix</keyword>
<proteinExistence type="predicted"/>
<keyword evidence="1" id="KW-0812">Transmembrane</keyword>
<reference evidence="2" key="1">
    <citation type="submission" date="2022-10" db="EMBL/GenBank/DDBJ databases">
        <title>Genome sequences of endogenous nimaviruses in decapod crustaceans.</title>
        <authorList>
            <person name="Kawato S."/>
            <person name="Nozaki R."/>
            <person name="Kondo H."/>
            <person name="Hirono I."/>
        </authorList>
    </citation>
    <scope>NUCLEOTIDE SEQUENCE</scope>
    <source>
        <strain evidence="2">Tokushima2020</strain>
    </source>
</reference>